<dbReference type="EMBL" id="MCFL01000002">
    <property type="protein sequence ID" value="ORZ40632.1"/>
    <property type="molecule type" value="Genomic_DNA"/>
</dbReference>
<comment type="caution">
    <text evidence="2">The sequence shown here is derived from an EMBL/GenBank/DDBJ whole genome shotgun (WGS) entry which is preliminary data.</text>
</comment>
<proteinExistence type="predicted"/>
<evidence type="ECO:0000313" key="3">
    <source>
        <dbReference type="Proteomes" id="UP000193411"/>
    </source>
</evidence>
<organism evidence="2 3">
    <name type="scientific">Catenaria anguillulae PL171</name>
    <dbReference type="NCBI Taxonomy" id="765915"/>
    <lineage>
        <taxon>Eukaryota</taxon>
        <taxon>Fungi</taxon>
        <taxon>Fungi incertae sedis</taxon>
        <taxon>Blastocladiomycota</taxon>
        <taxon>Blastocladiomycetes</taxon>
        <taxon>Blastocladiales</taxon>
        <taxon>Catenariaceae</taxon>
        <taxon>Catenaria</taxon>
    </lineage>
</organism>
<feature type="region of interest" description="Disordered" evidence="1">
    <location>
        <begin position="1"/>
        <end position="27"/>
    </location>
</feature>
<name>A0A1Y2I538_9FUNG</name>
<evidence type="ECO:0000256" key="1">
    <source>
        <dbReference type="SAM" id="MobiDB-lite"/>
    </source>
</evidence>
<accession>A0A1Y2I538</accession>
<gene>
    <name evidence="2" type="ORF">BCR44DRAFT_25654</name>
</gene>
<reference evidence="2 3" key="1">
    <citation type="submission" date="2016-07" db="EMBL/GenBank/DDBJ databases">
        <title>Pervasive Adenine N6-methylation of Active Genes in Fungi.</title>
        <authorList>
            <consortium name="DOE Joint Genome Institute"/>
            <person name="Mondo S.J."/>
            <person name="Dannebaum R.O."/>
            <person name="Kuo R.C."/>
            <person name="Labutti K."/>
            <person name="Haridas S."/>
            <person name="Kuo A."/>
            <person name="Salamov A."/>
            <person name="Ahrendt S.R."/>
            <person name="Lipzen A."/>
            <person name="Sullivan W."/>
            <person name="Andreopoulos W.B."/>
            <person name="Clum A."/>
            <person name="Lindquist E."/>
            <person name="Daum C."/>
            <person name="Ramamoorthy G.K."/>
            <person name="Gryganskyi A."/>
            <person name="Culley D."/>
            <person name="Magnuson J.K."/>
            <person name="James T.Y."/>
            <person name="O'Malley M.A."/>
            <person name="Stajich J.E."/>
            <person name="Spatafora J.W."/>
            <person name="Visel A."/>
            <person name="Grigoriev I.V."/>
        </authorList>
    </citation>
    <scope>NUCLEOTIDE SEQUENCE [LARGE SCALE GENOMIC DNA]</scope>
    <source>
        <strain evidence="2 3">PL171</strain>
    </source>
</reference>
<sequence length="306" mass="33850">MTAPHAGTPPPPRKSPSLSGSYPHGRSANDRFQHATLAAIHRNQALAGYFQGPVDPLIDQVLNLGNESAQTASGALALQAQTDDEGLLIMTDTLLESSADVASDVWEHFFFRSIANFPNHIPLKLQQYEQPVDSQERGPSHKPVDHEQERLAGLRHLQPRIRRRIAALERRIYAMSEGLRIWSQLTLGSSNMQRALPNDGIFFFRPLAVPLIFADTHISFAIRCNILCTALAQVPATHIEYAKEPVPDANVGLNDPRHSAWLQEQLARALDLSTDAASAPGPHVFNFRPDSKWNVTDFTIEAPTNL</sequence>
<dbReference type="AlphaFoldDB" id="A0A1Y2I538"/>
<protein>
    <submittedName>
        <fullName evidence="2">Uncharacterized protein</fullName>
    </submittedName>
</protein>
<dbReference type="Proteomes" id="UP000193411">
    <property type="component" value="Unassembled WGS sequence"/>
</dbReference>
<keyword evidence="3" id="KW-1185">Reference proteome</keyword>
<evidence type="ECO:0000313" key="2">
    <source>
        <dbReference type="EMBL" id="ORZ40632.1"/>
    </source>
</evidence>